<evidence type="ECO:0000313" key="1">
    <source>
        <dbReference type="EMBL" id="SHL18034.1"/>
    </source>
</evidence>
<evidence type="ECO:0000313" key="2">
    <source>
        <dbReference type="Proteomes" id="UP000184130"/>
    </source>
</evidence>
<dbReference type="Proteomes" id="UP000184130">
    <property type="component" value="Unassembled WGS sequence"/>
</dbReference>
<protein>
    <submittedName>
        <fullName evidence="1">Uncharacterized protein</fullName>
    </submittedName>
</protein>
<organism evidence="1 2">
    <name type="scientific">Xylanibacter ruminicola</name>
    <name type="common">Prevotella ruminicola</name>
    <dbReference type="NCBI Taxonomy" id="839"/>
    <lineage>
        <taxon>Bacteria</taxon>
        <taxon>Pseudomonadati</taxon>
        <taxon>Bacteroidota</taxon>
        <taxon>Bacteroidia</taxon>
        <taxon>Bacteroidales</taxon>
        <taxon>Prevotellaceae</taxon>
        <taxon>Xylanibacter</taxon>
    </lineage>
</organism>
<reference evidence="1 2" key="1">
    <citation type="submission" date="2016-11" db="EMBL/GenBank/DDBJ databases">
        <authorList>
            <person name="Jaros S."/>
            <person name="Januszkiewicz K."/>
            <person name="Wedrychowicz H."/>
        </authorList>
    </citation>
    <scope>NUCLEOTIDE SEQUENCE [LARGE SCALE GENOMIC DNA]</scope>
    <source>
        <strain evidence="1 2">KHT3</strain>
    </source>
</reference>
<accession>A0A1M6YI60</accession>
<proteinExistence type="predicted"/>
<gene>
    <name evidence="1" type="ORF">SAMN05216463_12817</name>
</gene>
<name>A0A1M6YI60_XYLRU</name>
<dbReference type="EMBL" id="FRBD01000028">
    <property type="protein sequence ID" value="SHL18034.1"/>
    <property type="molecule type" value="Genomic_DNA"/>
</dbReference>
<sequence length="31" mass="3666">MLEMLANLEKTKKNFVLSRFFCTFAGKLKTR</sequence>
<dbReference type="AlphaFoldDB" id="A0A1M6YI60"/>